<protein>
    <submittedName>
        <fullName evidence="1">Uncharacterized protein</fullName>
    </submittedName>
</protein>
<dbReference type="Proteomes" id="UP001159363">
    <property type="component" value="Chromosome 8"/>
</dbReference>
<gene>
    <name evidence="1" type="ORF">PR048_023450</name>
</gene>
<organism evidence="1 2">
    <name type="scientific">Dryococelus australis</name>
    <dbReference type="NCBI Taxonomy" id="614101"/>
    <lineage>
        <taxon>Eukaryota</taxon>
        <taxon>Metazoa</taxon>
        <taxon>Ecdysozoa</taxon>
        <taxon>Arthropoda</taxon>
        <taxon>Hexapoda</taxon>
        <taxon>Insecta</taxon>
        <taxon>Pterygota</taxon>
        <taxon>Neoptera</taxon>
        <taxon>Polyneoptera</taxon>
        <taxon>Phasmatodea</taxon>
        <taxon>Verophasmatodea</taxon>
        <taxon>Anareolatae</taxon>
        <taxon>Phasmatidae</taxon>
        <taxon>Eurycanthinae</taxon>
        <taxon>Dryococelus</taxon>
    </lineage>
</organism>
<sequence>MEGQHVMRHNPSVRNGIWCDMYIETTFMRYGHGKVGIIGISLKPETLKTWALSLHISCQLENALFGMAEGTNDVIQMSHKEEEESRVLSDKIDQEGIRQKLELCILMQYNMLMDY</sequence>
<keyword evidence="2" id="KW-1185">Reference proteome</keyword>
<name>A0ABQ9GU42_9NEOP</name>
<dbReference type="EMBL" id="JARBHB010000009">
    <property type="protein sequence ID" value="KAJ8875555.1"/>
    <property type="molecule type" value="Genomic_DNA"/>
</dbReference>
<comment type="caution">
    <text evidence="1">The sequence shown here is derived from an EMBL/GenBank/DDBJ whole genome shotgun (WGS) entry which is preliminary data.</text>
</comment>
<accession>A0ABQ9GU42</accession>
<evidence type="ECO:0000313" key="1">
    <source>
        <dbReference type="EMBL" id="KAJ8875555.1"/>
    </source>
</evidence>
<evidence type="ECO:0000313" key="2">
    <source>
        <dbReference type="Proteomes" id="UP001159363"/>
    </source>
</evidence>
<reference evidence="1 2" key="1">
    <citation type="submission" date="2023-02" db="EMBL/GenBank/DDBJ databases">
        <title>LHISI_Scaffold_Assembly.</title>
        <authorList>
            <person name="Stuart O.P."/>
            <person name="Cleave R."/>
            <person name="Magrath M.J.L."/>
            <person name="Mikheyev A.S."/>
        </authorList>
    </citation>
    <scope>NUCLEOTIDE SEQUENCE [LARGE SCALE GENOMIC DNA]</scope>
    <source>
        <strain evidence="1">Daus_M_001</strain>
        <tissue evidence="1">Leg muscle</tissue>
    </source>
</reference>
<proteinExistence type="predicted"/>